<organism evidence="2 3">
    <name type="scientific">Roseibium limicola</name>
    <dbReference type="NCBI Taxonomy" id="2816037"/>
    <lineage>
        <taxon>Bacteria</taxon>
        <taxon>Pseudomonadati</taxon>
        <taxon>Pseudomonadota</taxon>
        <taxon>Alphaproteobacteria</taxon>
        <taxon>Hyphomicrobiales</taxon>
        <taxon>Stappiaceae</taxon>
        <taxon>Roseibium</taxon>
    </lineage>
</organism>
<dbReference type="InterPro" id="IPR023606">
    <property type="entry name" value="CoA-Trfase_III_dom_1_sf"/>
</dbReference>
<keyword evidence="1 2" id="KW-0808">Transferase</keyword>
<dbReference type="RefSeq" id="WP_206938172.1">
    <property type="nucleotide sequence ID" value="NZ_JAFLNF010000001.1"/>
</dbReference>
<gene>
    <name evidence="2" type="ORF">J0X15_03345</name>
</gene>
<evidence type="ECO:0000313" key="2">
    <source>
        <dbReference type="EMBL" id="MBO0344247.1"/>
    </source>
</evidence>
<dbReference type="Gene3D" id="3.30.1540.10">
    <property type="entry name" value="formyl-coa transferase, domain 3"/>
    <property type="match status" value="1"/>
</dbReference>
<proteinExistence type="predicted"/>
<evidence type="ECO:0000313" key="3">
    <source>
        <dbReference type="Proteomes" id="UP000664779"/>
    </source>
</evidence>
<evidence type="ECO:0000256" key="1">
    <source>
        <dbReference type="ARBA" id="ARBA00022679"/>
    </source>
</evidence>
<dbReference type="EMBL" id="JAFLNF010000001">
    <property type="protein sequence ID" value="MBO0344247.1"/>
    <property type="molecule type" value="Genomic_DNA"/>
</dbReference>
<dbReference type="Pfam" id="PF02515">
    <property type="entry name" value="CoA_transf_3"/>
    <property type="match status" value="1"/>
</dbReference>
<accession>A0A939EKT5</accession>
<dbReference type="SUPFAM" id="SSF89796">
    <property type="entry name" value="CoA-transferase family III (CaiB/BaiF)"/>
    <property type="match status" value="1"/>
</dbReference>
<dbReference type="PANTHER" id="PTHR48207">
    <property type="entry name" value="SUCCINATE--HYDROXYMETHYLGLUTARATE COA-TRANSFERASE"/>
    <property type="match status" value="1"/>
</dbReference>
<dbReference type="Proteomes" id="UP000664779">
    <property type="component" value="Unassembled WGS sequence"/>
</dbReference>
<protein>
    <submittedName>
        <fullName evidence="2">CoA transferase</fullName>
    </submittedName>
</protein>
<keyword evidence="3" id="KW-1185">Reference proteome</keyword>
<dbReference type="InterPro" id="IPR044855">
    <property type="entry name" value="CoA-Trfase_III_dom3_sf"/>
</dbReference>
<dbReference type="InterPro" id="IPR050483">
    <property type="entry name" value="CoA-transferase_III_domain"/>
</dbReference>
<dbReference type="Gene3D" id="3.40.50.10540">
    <property type="entry name" value="Crotonobetainyl-coa:carnitine coa-transferase, domain 1"/>
    <property type="match status" value="1"/>
</dbReference>
<name>A0A939EKT5_9HYPH</name>
<dbReference type="AlphaFoldDB" id="A0A939EKT5"/>
<sequence>MTTEILKGIRVADFSRVFAVPACAQILADLGAEVIKIEEPERGDEARYYGCNAEELEACGGVSPSFHALNRNKLSVGINLALEEGREAARQIVSTCDVVLHNFRVGTMEKFGLGYEDLRVLQPSLIYGEFSAYGPVGDLAKIGANDLALQAHSGLLHLTGEADRPPVRVGTAAIDLHAGMALSTAIMSALFHRERTGRGQFVETSLLRSSAHLMNYFYSEYWLTGKQRSRMGTANHLSVPNQVFPARDGYAVIIAPSDQMWDRCAKALNADRLVRPEFDTIANRQKHRDLLVGLLSGVTQQWPVDKLVQVLGDAKVNVAKVNSVGEAADDAQLEAIGGFLTQPEEDGGRKSVGMPFSMSEVDEIPFRSAPALGAHTRTVLVASGLPPQDFDRMASQGAFGSAFQKNS</sequence>
<comment type="caution">
    <text evidence="2">The sequence shown here is derived from an EMBL/GenBank/DDBJ whole genome shotgun (WGS) entry which is preliminary data.</text>
</comment>
<reference evidence="2" key="1">
    <citation type="submission" date="2021-03" db="EMBL/GenBank/DDBJ databases">
        <title>Roseibium sp. CAU 1637 isolated from Incheon.</title>
        <authorList>
            <person name="Kim W."/>
        </authorList>
    </citation>
    <scope>NUCLEOTIDE SEQUENCE</scope>
    <source>
        <strain evidence="2">CAU 1637</strain>
    </source>
</reference>
<dbReference type="PANTHER" id="PTHR48207:SF4">
    <property type="entry name" value="BLL6097 PROTEIN"/>
    <property type="match status" value="1"/>
</dbReference>
<dbReference type="GO" id="GO:0008410">
    <property type="term" value="F:CoA-transferase activity"/>
    <property type="evidence" value="ECO:0007669"/>
    <property type="project" value="TreeGrafter"/>
</dbReference>
<dbReference type="InterPro" id="IPR003673">
    <property type="entry name" value="CoA-Trfase_fam_III"/>
</dbReference>